<dbReference type="Proteomes" id="UP000075526">
    <property type="component" value="Unassembled WGS sequence"/>
</dbReference>
<proteinExistence type="predicted"/>
<dbReference type="AlphaFoldDB" id="A0A149RIE4"/>
<organism evidence="1 2">
    <name type="scientific">Acetobacter malorum</name>
    <dbReference type="NCBI Taxonomy" id="178901"/>
    <lineage>
        <taxon>Bacteria</taxon>
        <taxon>Pseudomonadati</taxon>
        <taxon>Pseudomonadota</taxon>
        <taxon>Alphaproteobacteria</taxon>
        <taxon>Acetobacterales</taxon>
        <taxon>Acetobacteraceae</taxon>
        <taxon>Acetobacter</taxon>
    </lineage>
</organism>
<reference evidence="1 2" key="1">
    <citation type="submission" date="2015-06" db="EMBL/GenBank/DDBJ databases">
        <title>Improved classification and identification of acetic acid bacteria using matrix-assisted laser desorption/ionization time-of-flight mass spectrometry; Gluconobacter nephelii and Gluconobacter uchimurae are later heterotypic synonyms of Gluconobacter japonicus and Gluconobacter oxydans, respectively.</title>
        <authorList>
            <person name="Li L."/>
            <person name="Cleenwerck I."/>
            <person name="De Vuyst L."/>
            <person name="Vandamme P."/>
        </authorList>
    </citation>
    <scope>NUCLEOTIDE SEQUENCE [LARGE SCALE GENOMIC DNA]</scope>
    <source>
        <strain evidence="1 2">LMG 1552</strain>
    </source>
</reference>
<dbReference type="EMBL" id="LHZF01000176">
    <property type="protein sequence ID" value="KXV13636.1"/>
    <property type="molecule type" value="Genomic_DNA"/>
</dbReference>
<evidence type="ECO:0000313" key="2">
    <source>
        <dbReference type="Proteomes" id="UP000075526"/>
    </source>
</evidence>
<accession>A0A149RIE4</accession>
<gene>
    <name evidence="1" type="ORF">AD933_14345</name>
</gene>
<dbReference type="PATRIC" id="fig|178901.13.peg.1496"/>
<comment type="caution">
    <text evidence="1">The sequence shown here is derived from an EMBL/GenBank/DDBJ whole genome shotgun (WGS) entry which is preliminary data.</text>
</comment>
<name>A0A149RIE4_9PROT</name>
<evidence type="ECO:0000313" key="1">
    <source>
        <dbReference type="EMBL" id="KXV13636.1"/>
    </source>
</evidence>
<protein>
    <submittedName>
        <fullName evidence="1">Uncharacterized protein</fullName>
    </submittedName>
</protein>
<sequence length="74" mass="8002">MLRMTGRIWVPSMLNVARHPPMAFEQGTTVTLAYPVKGVRGLDLVVNTFGGHRLTSTGSHIASAAVTAGLRLKW</sequence>